<name>A0A928BVA3_XYLRU</name>
<reference evidence="1" key="1">
    <citation type="submission" date="2019-04" db="EMBL/GenBank/DDBJ databases">
        <title>Evolution of Biomass-Degrading Anaerobic Consortia Revealed by Metagenomics.</title>
        <authorList>
            <person name="Peng X."/>
        </authorList>
    </citation>
    <scope>NUCLEOTIDE SEQUENCE</scope>
    <source>
        <strain evidence="1">SIG141</strain>
    </source>
</reference>
<comment type="caution">
    <text evidence="1">The sequence shown here is derived from an EMBL/GenBank/DDBJ whole genome shotgun (WGS) entry which is preliminary data.</text>
</comment>
<dbReference type="AlphaFoldDB" id="A0A928BVA3"/>
<protein>
    <submittedName>
        <fullName evidence="1">Uncharacterized protein</fullName>
    </submittedName>
</protein>
<sequence>MKKIVFVLNALELMMRLMEGKRVEGVMFIDKNTGKLTFKAYNRLPKVRHKDVLVKKLPWGWVKASVARKKRFTSVPNDITLEEQLAIMDQENELAKRALIEDYIIEGV</sequence>
<organism evidence="1 2">
    <name type="scientific">Xylanibacter ruminicola</name>
    <name type="common">Prevotella ruminicola</name>
    <dbReference type="NCBI Taxonomy" id="839"/>
    <lineage>
        <taxon>Bacteria</taxon>
        <taxon>Pseudomonadati</taxon>
        <taxon>Bacteroidota</taxon>
        <taxon>Bacteroidia</taxon>
        <taxon>Bacteroidales</taxon>
        <taxon>Prevotellaceae</taxon>
        <taxon>Xylanibacter</taxon>
    </lineage>
</organism>
<proteinExistence type="predicted"/>
<accession>A0A928BVA3</accession>
<gene>
    <name evidence="1" type="ORF">E7102_12905</name>
</gene>
<dbReference type="Proteomes" id="UP000763088">
    <property type="component" value="Unassembled WGS sequence"/>
</dbReference>
<evidence type="ECO:0000313" key="1">
    <source>
        <dbReference type="EMBL" id="MBE6267341.1"/>
    </source>
</evidence>
<dbReference type="EMBL" id="SUYD01000021">
    <property type="protein sequence ID" value="MBE6267341.1"/>
    <property type="molecule type" value="Genomic_DNA"/>
</dbReference>
<evidence type="ECO:0000313" key="2">
    <source>
        <dbReference type="Proteomes" id="UP000763088"/>
    </source>
</evidence>